<protein>
    <submittedName>
        <fullName evidence="2">Uncharacterized protein</fullName>
    </submittedName>
</protein>
<dbReference type="VEuPathDB" id="VectorBase:GAUT041850"/>
<organism evidence="2 3">
    <name type="scientific">Glossina austeni</name>
    <name type="common">Savannah tsetse fly</name>
    <dbReference type="NCBI Taxonomy" id="7395"/>
    <lineage>
        <taxon>Eukaryota</taxon>
        <taxon>Metazoa</taxon>
        <taxon>Ecdysozoa</taxon>
        <taxon>Arthropoda</taxon>
        <taxon>Hexapoda</taxon>
        <taxon>Insecta</taxon>
        <taxon>Pterygota</taxon>
        <taxon>Neoptera</taxon>
        <taxon>Endopterygota</taxon>
        <taxon>Diptera</taxon>
        <taxon>Brachycera</taxon>
        <taxon>Muscomorpha</taxon>
        <taxon>Hippoboscoidea</taxon>
        <taxon>Glossinidae</taxon>
        <taxon>Glossina</taxon>
    </lineage>
</organism>
<feature type="transmembrane region" description="Helical" evidence="1">
    <location>
        <begin position="63"/>
        <end position="85"/>
    </location>
</feature>
<keyword evidence="1" id="KW-0812">Transmembrane</keyword>
<evidence type="ECO:0000313" key="3">
    <source>
        <dbReference type="Proteomes" id="UP000078200"/>
    </source>
</evidence>
<evidence type="ECO:0000256" key="1">
    <source>
        <dbReference type="SAM" id="Phobius"/>
    </source>
</evidence>
<dbReference type="AlphaFoldDB" id="A0A1A9VMM2"/>
<keyword evidence="1" id="KW-0472">Membrane</keyword>
<dbReference type="EnsemblMetazoa" id="GAUT041850-RA">
    <property type="protein sequence ID" value="GAUT041850-PA"/>
    <property type="gene ID" value="GAUT041850"/>
</dbReference>
<keyword evidence="3" id="KW-1185">Reference proteome</keyword>
<accession>A0A1A9VMM2</accession>
<proteinExistence type="predicted"/>
<name>A0A1A9VMM2_GLOAU</name>
<keyword evidence="1" id="KW-1133">Transmembrane helix</keyword>
<dbReference type="Proteomes" id="UP000078200">
    <property type="component" value="Unassembled WGS sequence"/>
</dbReference>
<sequence length="159" mass="18500">MTTTMLNAENKQNVAQRMGDDAKKLISTNKNLVLHFAFIVGDGAVPRKRTVKDENMMTNFLKFFVDFVYVSLYLYVFVQLTGFLFPRREKNNRIIFAISNISWMGVPVKRLKHFQGYHSFLSTVSVGEFATADGQINFARFVEFIIRKYLRRLHFDGII</sequence>
<reference evidence="2" key="1">
    <citation type="submission" date="2020-05" db="UniProtKB">
        <authorList>
            <consortium name="EnsemblMetazoa"/>
        </authorList>
    </citation>
    <scope>IDENTIFICATION</scope>
    <source>
        <strain evidence="2">TTRI</strain>
    </source>
</reference>
<evidence type="ECO:0000313" key="2">
    <source>
        <dbReference type="EnsemblMetazoa" id="GAUT041850-PA"/>
    </source>
</evidence>